<keyword evidence="1" id="KW-0812">Transmembrane</keyword>
<organism evidence="2 3">
    <name type="scientific">Sphaerobolus stellatus (strain SS14)</name>
    <dbReference type="NCBI Taxonomy" id="990650"/>
    <lineage>
        <taxon>Eukaryota</taxon>
        <taxon>Fungi</taxon>
        <taxon>Dikarya</taxon>
        <taxon>Basidiomycota</taxon>
        <taxon>Agaricomycotina</taxon>
        <taxon>Agaricomycetes</taxon>
        <taxon>Phallomycetidae</taxon>
        <taxon>Geastrales</taxon>
        <taxon>Sphaerobolaceae</taxon>
        <taxon>Sphaerobolus</taxon>
    </lineage>
</organism>
<keyword evidence="3" id="KW-1185">Reference proteome</keyword>
<evidence type="ECO:0000256" key="1">
    <source>
        <dbReference type="SAM" id="Phobius"/>
    </source>
</evidence>
<protein>
    <submittedName>
        <fullName evidence="2">Unplaced genomic scaffold SPHSTscaffold_33, whole genome shotgun sequence</fullName>
    </submittedName>
</protein>
<dbReference type="EMBL" id="KN837108">
    <property type="protein sequence ID" value="KIJ46286.1"/>
    <property type="molecule type" value="Genomic_DNA"/>
</dbReference>
<reference evidence="2 3" key="1">
    <citation type="submission" date="2014-06" db="EMBL/GenBank/DDBJ databases">
        <title>Evolutionary Origins and Diversification of the Mycorrhizal Mutualists.</title>
        <authorList>
            <consortium name="DOE Joint Genome Institute"/>
            <consortium name="Mycorrhizal Genomics Consortium"/>
            <person name="Kohler A."/>
            <person name="Kuo A."/>
            <person name="Nagy L.G."/>
            <person name="Floudas D."/>
            <person name="Copeland A."/>
            <person name="Barry K.W."/>
            <person name="Cichocki N."/>
            <person name="Veneault-Fourrey C."/>
            <person name="LaButti K."/>
            <person name="Lindquist E.A."/>
            <person name="Lipzen A."/>
            <person name="Lundell T."/>
            <person name="Morin E."/>
            <person name="Murat C."/>
            <person name="Riley R."/>
            <person name="Ohm R."/>
            <person name="Sun H."/>
            <person name="Tunlid A."/>
            <person name="Henrissat B."/>
            <person name="Grigoriev I.V."/>
            <person name="Hibbett D.S."/>
            <person name="Martin F."/>
        </authorList>
    </citation>
    <scope>NUCLEOTIDE SEQUENCE [LARGE SCALE GENOMIC DNA]</scope>
    <source>
        <strain evidence="2 3">SS14</strain>
    </source>
</reference>
<evidence type="ECO:0000313" key="2">
    <source>
        <dbReference type="EMBL" id="KIJ46286.1"/>
    </source>
</evidence>
<dbReference type="Proteomes" id="UP000054279">
    <property type="component" value="Unassembled WGS sequence"/>
</dbReference>
<feature type="transmembrane region" description="Helical" evidence="1">
    <location>
        <begin position="42"/>
        <end position="63"/>
    </location>
</feature>
<evidence type="ECO:0000313" key="3">
    <source>
        <dbReference type="Proteomes" id="UP000054279"/>
    </source>
</evidence>
<sequence>MLLRARLCQTTEVLMFARILSIWSVGNAVVNSPVNHINTSLYGGIQSNLVNAMACILVCRFFLQLRKYNYKAEVKRSRNISITRIRDMPQYVSHTLMDNLGDGDLYQCTKQSI</sequence>
<dbReference type="HOGENOM" id="CLU_2135131_0_0_1"/>
<gene>
    <name evidence="2" type="ORF">M422DRAFT_250337</name>
</gene>
<keyword evidence="1" id="KW-0472">Membrane</keyword>
<dbReference type="AlphaFoldDB" id="A0A0C9W4H1"/>
<keyword evidence="1" id="KW-1133">Transmembrane helix</keyword>
<name>A0A0C9W4H1_SPHS4</name>
<proteinExistence type="predicted"/>
<accession>A0A0C9W4H1</accession>
<feature type="transmembrane region" description="Helical" evidence="1">
    <location>
        <begin position="12"/>
        <end position="30"/>
    </location>
</feature>